<protein>
    <submittedName>
        <fullName evidence="1">U-box domain-containing protein 17</fullName>
    </submittedName>
</protein>
<dbReference type="AlphaFoldDB" id="A0AAP0BRW4"/>
<dbReference type="Proteomes" id="UP001418222">
    <property type="component" value="Unassembled WGS sequence"/>
</dbReference>
<evidence type="ECO:0000313" key="2">
    <source>
        <dbReference type="Proteomes" id="UP001418222"/>
    </source>
</evidence>
<proteinExistence type="predicted"/>
<reference evidence="1 2" key="1">
    <citation type="journal article" date="2022" name="Nat. Plants">
        <title>Genomes of leafy and leafless Platanthera orchids illuminate the evolution of mycoheterotrophy.</title>
        <authorList>
            <person name="Li M.H."/>
            <person name="Liu K.W."/>
            <person name="Li Z."/>
            <person name="Lu H.C."/>
            <person name="Ye Q.L."/>
            <person name="Zhang D."/>
            <person name="Wang J.Y."/>
            <person name="Li Y.F."/>
            <person name="Zhong Z.M."/>
            <person name="Liu X."/>
            <person name="Yu X."/>
            <person name="Liu D.K."/>
            <person name="Tu X.D."/>
            <person name="Liu B."/>
            <person name="Hao Y."/>
            <person name="Liao X.Y."/>
            <person name="Jiang Y.T."/>
            <person name="Sun W.H."/>
            <person name="Chen J."/>
            <person name="Chen Y.Q."/>
            <person name="Ai Y."/>
            <person name="Zhai J.W."/>
            <person name="Wu S.S."/>
            <person name="Zhou Z."/>
            <person name="Hsiao Y.Y."/>
            <person name="Wu W.L."/>
            <person name="Chen Y.Y."/>
            <person name="Lin Y.F."/>
            <person name="Hsu J.L."/>
            <person name="Li C.Y."/>
            <person name="Wang Z.W."/>
            <person name="Zhao X."/>
            <person name="Zhong W.Y."/>
            <person name="Ma X.K."/>
            <person name="Ma L."/>
            <person name="Huang J."/>
            <person name="Chen G.Z."/>
            <person name="Huang M.Z."/>
            <person name="Huang L."/>
            <person name="Peng D.H."/>
            <person name="Luo Y.B."/>
            <person name="Zou S.Q."/>
            <person name="Chen S.P."/>
            <person name="Lan S."/>
            <person name="Tsai W.C."/>
            <person name="Van de Peer Y."/>
            <person name="Liu Z.J."/>
        </authorList>
    </citation>
    <scope>NUCLEOTIDE SEQUENCE [LARGE SCALE GENOMIC DNA]</scope>
    <source>
        <strain evidence="1">Lor287</strain>
    </source>
</reference>
<keyword evidence="2" id="KW-1185">Reference proteome</keyword>
<sequence>MITCLKELYIVIHRARILLDFCSQSSQICLLLQNPQISGHFHDLNIEIATILDVFPLRELNFFPVMSGSRSSFSTGIADGPTFSWSLETRHSDFTSFRSWKILKRARYPIRPICNQLSFIV</sequence>
<name>A0AAP0BRW4_9ASPA</name>
<dbReference type="EMBL" id="JBBWWQ010000004">
    <property type="protein sequence ID" value="KAK8948519.1"/>
    <property type="molecule type" value="Genomic_DNA"/>
</dbReference>
<comment type="caution">
    <text evidence="1">The sequence shown here is derived from an EMBL/GenBank/DDBJ whole genome shotgun (WGS) entry which is preliminary data.</text>
</comment>
<organism evidence="1 2">
    <name type="scientific">Platanthera zijinensis</name>
    <dbReference type="NCBI Taxonomy" id="2320716"/>
    <lineage>
        <taxon>Eukaryota</taxon>
        <taxon>Viridiplantae</taxon>
        <taxon>Streptophyta</taxon>
        <taxon>Embryophyta</taxon>
        <taxon>Tracheophyta</taxon>
        <taxon>Spermatophyta</taxon>
        <taxon>Magnoliopsida</taxon>
        <taxon>Liliopsida</taxon>
        <taxon>Asparagales</taxon>
        <taxon>Orchidaceae</taxon>
        <taxon>Orchidoideae</taxon>
        <taxon>Orchideae</taxon>
        <taxon>Orchidinae</taxon>
        <taxon>Platanthera</taxon>
    </lineage>
</organism>
<evidence type="ECO:0000313" key="1">
    <source>
        <dbReference type="EMBL" id="KAK8948519.1"/>
    </source>
</evidence>
<accession>A0AAP0BRW4</accession>
<gene>
    <name evidence="1" type="primary">PUB17</name>
    <name evidence="1" type="ORF">KSP39_PZI005732</name>
</gene>